<dbReference type="RefSeq" id="WP_280007862.1">
    <property type="nucleotide sequence ID" value="NZ_JAOCEK010000004.1"/>
</dbReference>
<evidence type="ECO:0000313" key="2">
    <source>
        <dbReference type="Proteomes" id="UP001161065"/>
    </source>
</evidence>
<dbReference type="AlphaFoldDB" id="A0AA42Q0U2"/>
<sequence length="426" mass="48300">MRPSKPEHDNIFLCQVETYLGTKEYVENGRCVRLIGVNINEYDELMDGGGEGVTTFTFDLDFWTFCRRIHRFPKLPEWGGHESFVEELESRLHRNRSWYRLDLSVHEHSVEYFYRTFSDDPPTYCAVRSVRKIDITRLNGSRRWMAQKPLRSAALSKSPAIIAFNRVTPRSAPKLGDKYVFDAFHVGQGMCSLIHNGHTGYLLDAGAGKPVTRQLYLEKAALFQNDLREVVSSLKTLSMVASHTDYDHWKLLAWDKELLNQVSVILVPDRTNHLLFKDKAIINKCRATGTTILTLNKSTTLTLLRADPQDSDANGECLVSVFNRSGKEVLAPGDYVYTRFKSDGTTEIQGLHNGKYEAVIVPHHGDHASSFNIVAPASPKSKAFFSAGTHQGYKHPTATSRKEHKTANFVEICRNTVPHIFQVRLL</sequence>
<dbReference type="Gene3D" id="3.60.15.10">
    <property type="entry name" value="Ribonuclease Z/Hydroxyacylglutathione hydrolase-like"/>
    <property type="match status" value="1"/>
</dbReference>
<dbReference type="SUPFAM" id="SSF56281">
    <property type="entry name" value="Metallo-hydrolase/oxidoreductase"/>
    <property type="match status" value="1"/>
</dbReference>
<reference evidence="1" key="1">
    <citation type="submission" date="2022-09" db="EMBL/GenBank/DDBJ databases">
        <title>Intensive care unit water sources are persistently colonized with multi-drug resistant bacteria and are the site of extensive horizontal gene transfer of antibiotic resistance genes.</title>
        <authorList>
            <person name="Diorio-Toth L."/>
        </authorList>
    </citation>
    <scope>NUCLEOTIDE SEQUENCE</scope>
    <source>
        <strain evidence="1">GD03832</strain>
    </source>
</reference>
<dbReference type="InterPro" id="IPR036866">
    <property type="entry name" value="RibonucZ/Hydroxyglut_hydro"/>
</dbReference>
<evidence type="ECO:0000313" key="1">
    <source>
        <dbReference type="EMBL" id="MDH1334139.1"/>
    </source>
</evidence>
<proteinExistence type="predicted"/>
<dbReference type="Proteomes" id="UP001161065">
    <property type="component" value="Unassembled WGS sequence"/>
</dbReference>
<protein>
    <submittedName>
        <fullName evidence="1">Uncharacterized protein</fullName>
    </submittedName>
</protein>
<organism evidence="1 2">
    <name type="scientific">Comamonas thiooxydans</name>
    <dbReference type="NCBI Taxonomy" id="363952"/>
    <lineage>
        <taxon>Bacteria</taxon>
        <taxon>Pseudomonadati</taxon>
        <taxon>Pseudomonadota</taxon>
        <taxon>Betaproteobacteria</taxon>
        <taxon>Burkholderiales</taxon>
        <taxon>Comamonadaceae</taxon>
        <taxon>Comamonas</taxon>
    </lineage>
</organism>
<dbReference type="EMBL" id="JAOCEK010000004">
    <property type="protein sequence ID" value="MDH1334139.1"/>
    <property type="molecule type" value="Genomic_DNA"/>
</dbReference>
<comment type="caution">
    <text evidence="1">The sequence shown here is derived from an EMBL/GenBank/DDBJ whole genome shotgun (WGS) entry which is preliminary data.</text>
</comment>
<accession>A0AA42Q0U2</accession>
<gene>
    <name evidence="1" type="ORF">N5D63_08280</name>
</gene>
<name>A0AA42Q0U2_9BURK</name>